<name>A0A478FTW8_9MOLU</name>
<reference evidence="1 2" key="1">
    <citation type="submission" date="2019-01" db="EMBL/GenBank/DDBJ databases">
        <title>Draft genome sequences of Candidatus Mycoplasma haemohominis SWG34-3 identified from a patient with pyrexia, anemia and liver dysfunction.</title>
        <authorList>
            <person name="Sekizuka T."/>
            <person name="Hattori N."/>
            <person name="Katano H."/>
            <person name="Takuma T."/>
            <person name="Ito T."/>
            <person name="Arai N."/>
            <person name="Yanai R."/>
            <person name="Ishii S."/>
            <person name="Miura Y."/>
            <person name="Tokunaga T."/>
            <person name="Watanabe H."/>
            <person name="Nomura N."/>
            <person name="Eguchi J."/>
            <person name="Arai T."/>
            <person name="Hasegawa H."/>
            <person name="Nakamaki T."/>
            <person name="Wakita T."/>
            <person name="Niki Y."/>
            <person name="Kuroda M."/>
        </authorList>
    </citation>
    <scope>NUCLEOTIDE SEQUENCE [LARGE SCALE GENOMIC DNA]</scope>
    <source>
        <strain evidence="1">SWG34-3</strain>
    </source>
</reference>
<dbReference type="Proteomes" id="UP000324831">
    <property type="component" value="Unassembled WGS sequence"/>
</dbReference>
<organism evidence="1 2">
    <name type="scientific">Candidatus Mycoplasma haematohominis</name>
    <dbReference type="NCBI Taxonomy" id="1494318"/>
    <lineage>
        <taxon>Bacteria</taxon>
        <taxon>Bacillati</taxon>
        <taxon>Mycoplasmatota</taxon>
        <taxon>Mollicutes</taxon>
        <taxon>Mycoplasmataceae</taxon>
        <taxon>Mycoplasma</taxon>
    </lineage>
</organism>
<protein>
    <submittedName>
        <fullName evidence="1">Uncharacterized protein</fullName>
    </submittedName>
</protein>
<dbReference type="EMBL" id="BIMN01000002">
    <property type="protein sequence ID" value="GCE63535.1"/>
    <property type="molecule type" value="Genomic_DNA"/>
</dbReference>
<gene>
    <name evidence="1" type="ORF">MHSWG343_05320</name>
</gene>
<accession>A0A478FTW8</accession>
<evidence type="ECO:0000313" key="1">
    <source>
        <dbReference type="EMBL" id="GCE63535.1"/>
    </source>
</evidence>
<dbReference type="AlphaFoldDB" id="A0A478FTW8"/>
<proteinExistence type="predicted"/>
<sequence length="123" mass="14375">MKKERFVEGFYAKLIVQGDACKIPAVEKGFMPFWLFCKNEVRWGARAMHMQSPPNIPALKDVHMVCIINGWLWETREDIKKAFQVGKTVNLVAEHGRFIKREKDPNVFFLFFLVSIINDEQKS</sequence>
<comment type="caution">
    <text evidence="1">The sequence shown here is derived from an EMBL/GenBank/DDBJ whole genome shotgun (WGS) entry which is preliminary data.</text>
</comment>
<evidence type="ECO:0000313" key="2">
    <source>
        <dbReference type="Proteomes" id="UP000324831"/>
    </source>
</evidence>